<protein>
    <recommendedName>
        <fullName evidence="1">Gypsy retrotransposon integrase-like protein 1</fullName>
    </recommendedName>
</protein>
<dbReference type="InterPro" id="IPR041588">
    <property type="entry name" value="Integrase_H2C2"/>
</dbReference>
<reference evidence="6" key="1">
    <citation type="journal article" date="2016" name="Nature">
        <title>Genome evolution in the allotetraploid frog Xenopus laevis.</title>
        <authorList>
            <person name="Session A.M."/>
            <person name="Uno Y."/>
            <person name="Kwon T."/>
            <person name="Chapman J.A."/>
            <person name="Toyoda A."/>
            <person name="Takahashi S."/>
            <person name="Fukui A."/>
            <person name="Hikosaka A."/>
            <person name="Suzuki A."/>
            <person name="Kondo M."/>
            <person name="van Heeringen S.J."/>
            <person name="Quigley I."/>
            <person name="Heinz S."/>
            <person name="Ogino H."/>
            <person name="Ochi H."/>
            <person name="Hellsten U."/>
            <person name="Lyons J.B."/>
            <person name="Simakov O."/>
            <person name="Putnam N."/>
            <person name="Stites J."/>
            <person name="Kuroki Y."/>
            <person name="Tanaka T."/>
            <person name="Michiue T."/>
            <person name="Watanabe M."/>
            <person name="Bogdanovic O."/>
            <person name="Lister R."/>
            <person name="Georgiou G."/>
            <person name="Paranjpe S.S."/>
            <person name="van Kruijsbergen I."/>
            <person name="Shu S."/>
            <person name="Carlson J."/>
            <person name="Kinoshita T."/>
            <person name="Ohta Y."/>
            <person name="Mawaribuchi S."/>
            <person name="Jenkins J."/>
            <person name="Grimwood J."/>
            <person name="Schmutz J."/>
            <person name="Mitros T."/>
            <person name="Mozaffari S.V."/>
            <person name="Suzuki Y."/>
            <person name="Haramoto Y."/>
            <person name="Yamamoto T.S."/>
            <person name="Takagi C."/>
            <person name="Heald R."/>
            <person name="Miller K."/>
            <person name="Haudenschild C."/>
            <person name="Kitzman J."/>
            <person name="Nakayama T."/>
            <person name="Izutsu Y."/>
            <person name="Robert J."/>
            <person name="Fortriede J."/>
            <person name="Burns K."/>
            <person name="Lotay V."/>
            <person name="Karimi K."/>
            <person name="Yasuoka Y."/>
            <person name="Dichmann D.S."/>
            <person name="Flajnik M.F."/>
            <person name="Houston D.W."/>
            <person name="Shendure J."/>
            <person name="DuPasquier L."/>
            <person name="Vize P.D."/>
            <person name="Zorn A.M."/>
            <person name="Ito M."/>
            <person name="Marcotte E.M."/>
            <person name="Wallingford J.B."/>
            <person name="Ito Y."/>
            <person name="Asashima M."/>
            <person name="Ueno N."/>
            <person name="Matsuda Y."/>
            <person name="Veenstra G.J."/>
            <person name="Fujiyama A."/>
            <person name="Harland R.M."/>
            <person name="Taira M."/>
            <person name="Rokhsar D.S."/>
        </authorList>
    </citation>
    <scope>NUCLEOTIDE SEQUENCE [LARGE SCALE GENOMIC DNA]</scope>
    <source>
        <strain evidence="6">J</strain>
    </source>
</reference>
<feature type="region of interest" description="Disordered" evidence="2">
    <location>
        <begin position="707"/>
        <end position="728"/>
    </location>
</feature>
<dbReference type="PANTHER" id="PTHR37984">
    <property type="entry name" value="PROTEIN CBG26694"/>
    <property type="match status" value="1"/>
</dbReference>
<evidence type="ECO:0000259" key="3">
    <source>
        <dbReference type="Pfam" id="PF17919"/>
    </source>
</evidence>
<organism evidence="5 6">
    <name type="scientific">Xenopus laevis</name>
    <name type="common">African clawed frog</name>
    <dbReference type="NCBI Taxonomy" id="8355"/>
    <lineage>
        <taxon>Eukaryota</taxon>
        <taxon>Metazoa</taxon>
        <taxon>Chordata</taxon>
        <taxon>Craniata</taxon>
        <taxon>Vertebrata</taxon>
        <taxon>Euteleostomi</taxon>
        <taxon>Amphibia</taxon>
        <taxon>Batrachia</taxon>
        <taxon>Anura</taxon>
        <taxon>Pipoidea</taxon>
        <taxon>Pipidae</taxon>
        <taxon>Xenopodinae</taxon>
        <taxon>Xenopus</taxon>
        <taxon>Xenopus</taxon>
    </lineage>
</organism>
<evidence type="ECO:0000313" key="5">
    <source>
        <dbReference type="EMBL" id="OCT85606.1"/>
    </source>
</evidence>
<dbReference type="OMA" id="WATEICR"/>
<name>A0A974HPY6_XENLA</name>
<dbReference type="InterPro" id="IPR043128">
    <property type="entry name" value="Rev_trsase/Diguanyl_cyclase"/>
</dbReference>
<proteinExistence type="predicted"/>
<dbReference type="InterPro" id="IPR050951">
    <property type="entry name" value="Retrovirus_Pol_polyprotein"/>
</dbReference>
<evidence type="ECO:0000256" key="1">
    <source>
        <dbReference type="ARBA" id="ARBA00039658"/>
    </source>
</evidence>
<dbReference type="Gene3D" id="3.30.70.270">
    <property type="match status" value="2"/>
</dbReference>
<sequence length="760" mass="85856">MQPLHRPPLAINAAVETELNKLLQEDIIEPIDSSPWVSNLVIAKKKKKMGKSSYVWTYVNKAIIPDCYPLPTTEDLISQCHGSKFFTKLDLRKGYLQIPLSWQARNLTAFITHQGPFQTQCHLGCVLLQAVSRKSWLMDYNLTLNETKCVFTQTEVDFPKDRAELASFLGFTNDYLRFVADYAEITTPLRALLKKDVHWEWTPACSQAVSTLRHRIASAPTLVHFSTNAPTFASCDASAVAIGAVLSQIQHGVEHPVALASRALSPAEQKYAAGEREWHHFLYGRKFTLRTDHQALTSLLSTSGSAHCPLCIHRLSDRLYQYNFEVCYRPGKFNQVADYLSRIILKSKATKTAQEEEDTLIMSNSLVFTVTPQDLVISSQNDPVIQEILNYLCGEWPSVSPGHFQSYYQVRTELSPWKDVCLVRGHRAVILTAPRPAVLRMAHEGHLGVVRTKQLCREAVWWPGIDNQIETLIRNCEPCLLSGKNLKKTAAPLQARPFFQAPWDTIQLDICREIIIAPQHQRRMVFTVGLPVEIITDNGPQFVSKEFPSIEGQKNGIKVHLHEGLLFSKALTTVVQHYRSAPHSATGESPAKLMKGSNLWLPLTHLRSQIKVTEPRDLRARVNTYHDSRTKAKTITLKVGQWVRIRKPSTRSKFDPILSDPIQIHSQLGPVTYKLQDGSTWHVSSLVPVSEPSQVRDTASNWHFWNDSPNVVAQPKTPENPSGNTPPPVEWATEICRSSARTSNLPRHLDDYVLYNVSRF</sequence>
<dbReference type="CDD" id="cd09274">
    <property type="entry name" value="RNase_HI_RT_Ty3"/>
    <property type="match status" value="1"/>
</dbReference>
<dbReference type="Gene3D" id="1.10.340.70">
    <property type="match status" value="1"/>
</dbReference>
<dbReference type="CDD" id="cd01647">
    <property type="entry name" value="RT_LTR"/>
    <property type="match status" value="1"/>
</dbReference>
<evidence type="ECO:0000256" key="2">
    <source>
        <dbReference type="SAM" id="MobiDB-lite"/>
    </source>
</evidence>
<dbReference type="SUPFAM" id="SSF53098">
    <property type="entry name" value="Ribonuclease H-like"/>
    <property type="match status" value="1"/>
</dbReference>
<evidence type="ECO:0000259" key="4">
    <source>
        <dbReference type="Pfam" id="PF17921"/>
    </source>
</evidence>
<feature type="domain" description="Reverse transcriptase/retrotransposon-derived protein RNase H-like" evidence="3">
    <location>
        <begin position="201"/>
        <end position="278"/>
    </location>
</feature>
<dbReference type="AlphaFoldDB" id="A0A974HPY6"/>
<feature type="domain" description="Integrase zinc-binding" evidence="4">
    <location>
        <begin position="435"/>
        <end position="482"/>
    </location>
</feature>
<dbReference type="PANTHER" id="PTHR37984:SF15">
    <property type="entry name" value="INTEGRASE CATALYTIC DOMAIN-CONTAINING PROTEIN"/>
    <property type="match status" value="1"/>
</dbReference>
<dbReference type="InterPro" id="IPR043502">
    <property type="entry name" value="DNA/RNA_pol_sf"/>
</dbReference>
<dbReference type="InterPro" id="IPR041577">
    <property type="entry name" value="RT_RNaseH_2"/>
</dbReference>
<dbReference type="FunFam" id="3.30.70.270:FF:000020">
    <property type="entry name" value="Transposon Tf2-6 polyprotein-like Protein"/>
    <property type="match status" value="1"/>
</dbReference>
<dbReference type="Pfam" id="PF17921">
    <property type="entry name" value="Integrase_H2C2"/>
    <property type="match status" value="1"/>
</dbReference>
<dbReference type="InterPro" id="IPR012337">
    <property type="entry name" value="RNaseH-like_sf"/>
</dbReference>
<dbReference type="Pfam" id="PF17919">
    <property type="entry name" value="RT_RNaseH_2"/>
    <property type="match status" value="1"/>
</dbReference>
<gene>
    <name evidence="5" type="ORF">XELAEV_18023777mg</name>
</gene>
<dbReference type="Proteomes" id="UP000694892">
    <property type="component" value="Chromosome 4L"/>
</dbReference>
<dbReference type="FunFam" id="1.10.340.70:FF:000003">
    <property type="entry name" value="Protein CBG25708"/>
    <property type="match status" value="1"/>
</dbReference>
<accession>A0A974HPY6</accession>
<evidence type="ECO:0000313" key="6">
    <source>
        <dbReference type="Proteomes" id="UP000694892"/>
    </source>
</evidence>
<dbReference type="EMBL" id="CM004472">
    <property type="protein sequence ID" value="OCT85606.1"/>
    <property type="molecule type" value="Genomic_DNA"/>
</dbReference>
<feature type="compositionally biased region" description="Polar residues" evidence="2">
    <location>
        <begin position="707"/>
        <end position="723"/>
    </location>
</feature>
<dbReference type="SUPFAM" id="SSF56672">
    <property type="entry name" value="DNA/RNA polymerases"/>
    <property type="match status" value="1"/>
</dbReference>